<reference evidence="3" key="1">
    <citation type="submission" date="2016-10" db="EMBL/GenBank/DDBJ databases">
        <authorList>
            <person name="Varghese N."/>
            <person name="Submissions S."/>
        </authorList>
    </citation>
    <scope>NUCLEOTIDE SEQUENCE [LARGE SCALE GENOMIC DNA]</scope>
    <source>
        <strain evidence="3">CGMCC 4.3506</strain>
    </source>
</reference>
<evidence type="ECO:0000313" key="3">
    <source>
        <dbReference type="Proteomes" id="UP000199623"/>
    </source>
</evidence>
<keyword evidence="3" id="KW-1185">Reference proteome</keyword>
<dbReference type="EMBL" id="FNCC01000023">
    <property type="protein sequence ID" value="SDH46878.1"/>
    <property type="molecule type" value="Genomic_DNA"/>
</dbReference>
<dbReference type="PANTHER" id="PTHR34846">
    <property type="entry name" value="4-CARBOXYMUCONOLACTONE DECARBOXYLASE FAMILY PROTEIN (AFU_ORTHOLOGUE AFUA_6G11590)"/>
    <property type="match status" value="1"/>
</dbReference>
<evidence type="ECO:0000259" key="1">
    <source>
        <dbReference type="Pfam" id="PF02627"/>
    </source>
</evidence>
<dbReference type="AlphaFoldDB" id="A0A1G8CN20"/>
<dbReference type="RefSeq" id="WP_090059681.1">
    <property type="nucleotide sequence ID" value="NZ_FNCC01000023.1"/>
</dbReference>
<dbReference type="GO" id="GO:0051920">
    <property type="term" value="F:peroxiredoxin activity"/>
    <property type="evidence" value="ECO:0007669"/>
    <property type="project" value="InterPro"/>
</dbReference>
<gene>
    <name evidence="2" type="ORF">SAMN05216553_12340</name>
</gene>
<evidence type="ECO:0000313" key="2">
    <source>
        <dbReference type="EMBL" id="SDH46878.1"/>
    </source>
</evidence>
<dbReference type="InterPro" id="IPR003779">
    <property type="entry name" value="CMD-like"/>
</dbReference>
<dbReference type="InterPro" id="IPR029032">
    <property type="entry name" value="AhpD-like"/>
</dbReference>
<proteinExistence type="predicted"/>
<sequence>MSAEVPRIPPLSTEEQVGEAAALLGVHTGGGAVLRHQGEHPPLNALTTLVRNPDLYRVLVPQVRHLANGSLPARDRELALLRVAARVPCPYEWAQHCPAAREAGVTDDEIARVALAQPDDRWDEHERTLLTAVDQMLAGSDMADDTWERLSARYSDSELIEFVVLVGEYQKLALLLNTLRTPIDPWLLSG</sequence>
<dbReference type="SUPFAM" id="SSF69118">
    <property type="entry name" value="AhpD-like"/>
    <property type="match status" value="1"/>
</dbReference>
<accession>A0A1G8CN20</accession>
<dbReference type="STRING" id="200378.SAMN05216553_12340"/>
<dbReference type="Proteomes" id="UP000199623">
    <property type="component" value="Unassembled WGS sequence"/>
</dbReference>
<keyword evidence="2" id="KW-0560">Oxidoreductase</keyword>
<organism evidence="2 3">
    <name type="scientific">Lentzea fradiae</name>
    <dbReference type="NCBI Taxonomy" id="200378"/>
    <lineage>
        <taxon>Bacteria</taxon>
        <taxon>Bacillati</taxon>
        <taxon>Actinomycetota</taxon>
        <taxon>Actinomycetes</taxon>
        <taxon>Pseudonocardiales</taxon>
        <taxon>Pseudonocardiaceae</taxon>
        <taxon>Lentzea</taxon>
    </lineage>
</organism>
<keyword evidence="2" id="KW-0575">Peroxidase</keyword>
<dbReference type="OrthoDB" id="4704294at2"/>
<dbReference type="Pfam" id="PF02627">
    <property type="entry name" value="CMD"/>
    <property type="match status" value="1"/>
</dbReference>
<name>A0A1G8CN20_9PSEU</name>
<dbReference type="Gene3D" id="1.20.1290.10">
    <property type="entry name" value="AhpD-like"/>
    <property type="match status" value="1"/>
</dbReference>
<dbReference type="PANTHER" id="PTHR34846:SF5">
    <property type="entry name" value="CARBOXYMUCONOLACTONE DECARBOXYLASE-LIKE DOMAIN-CONTAINING PROTEIN"/>
    <property type="match status" value="1"/>
</dbReference>
<protein>
    <submittedName>
        <fullName evidence="2">Alkylhydroperoxidase AhpD family core domain-containing protein</fullName>
    </submittedName>
</protein>
<feature type="domain" description="Carboxymuconolactone decarboxylase-like" evidence="1">
    <location>
        <begin position="67"/>
        <end position="129"/>
    </location>
</feature>